<dbReference type="RefSeq" id="WP_077326326.1">
    <property type="nucleotide sequence ID" value="NZ_CP012098.1"/>
</dbReference>
<gene>
    <name evidence="3" type="ORF">DO83_07110</name>
</gene>
<dbReference type="InterPro" id="IPR003343">
    <property type="entry name" value="Big_2"/>
</dbReference>
<dbReference type="SMART" id="SM00635">
    <property type="entry name" value="BID_2"/>
    <property type="match status" value="1"/>
</dbReference>
<dbReference type="Gene3D" id="2.60.40.1080">
    <property type="match status" value="1"/>
</dbReference>
<keyword evidence="1" id="KW-0732">Signal</keyword>
<dbReference type="Pfam" id="PF00041">
    <property type="entry name" value="fn3"/>
    <property type="match status" value="1"/>
</dbReference>
<dbReference type="Gene3D" id="2.60.40.10">
    <property type="entry name" value="Immunoglobulins"/>
    <property type="match status" value="1"/>
</dbReference>
<dbReference type="SUPFAM" id="SSF49265">
    <property type="entry name" value="Fibronectin type III"/>
    <property type="match status" value="1"/>
</dbReference>
<evidence type="ECO:0000313" key="3">
    <source>
        <dbReference type="EMBL" id="AQP39386.1"/>
    </source>
</evidence>
<name>A0A1Q2C6N9_ANAHA</name>
<feature type="domain" description="Fibronectin type-III" evidence="2">
    <location>
        <begin position="525"/>
        <end position="623"/>
    </location>
</feature>
<feature type="chain" id="PRO_5013111799" description="Fibronectin type-III domain-containing protein" evidence="1">
    <location>
        <begin position="28"/>
        <end position="623"/>
    </location>
</feature>
<evidence type="ECO:0000256" key="1">
    <source>
        <dbReference type="SAM" id="SignalP"/>
    </source>
</evidence>
<dbReference type="EMBL" id="CP012098">
    <property type="protein sequence ID" value="AQP39386.1"/>
    <property type="molecule type" value="Genomic_DNA"/>
</dbReference>
<accession>A0A1Q2C6N9</accession>
<dbReference type="AlphaFoldDB" id="A0A1Q2C6N9"/>
<dbReference type="SUPFAM" id="SSF49373">
    <property type="entry name" value="Invasin/intimin cell-adhesion fragments"/>
    <property type="match status" value="1"/>
</dbReference>
<proteinExistence type="predicted"/>
<dbReference type="InterPro" id="IPR036116">
    <property type="entry name" value="FN3_sf"/>
</dbReference>
<protein>
    <recommendedName>
        <fullName evidence="2">Fibronectin type-III domain-containing protein</fullName>
    </recommendedName>
</protein>
<evidence type="ECO:0000313" key="4">
    <source>
        <dbReference type="Proteomes" id="UP000188159"/>
    </source>
</evidence>
<dbReference type="InterPro" id="IPR013783">
    <property type="entry name" value="Ig-like_fold"/>
</dbReference>
<organism evidence="3 4">
    <name type="scientific">Anaerostipes hadrus</name>
    <dbReference type="NCBI Taxonomy" id="649756"/>
    <lineage>
        <taxon>Bacteria</taxon>
        <taxon>Bacillati</taxon>
        <taxon>Bacillota</taxon>
        <taxon>Clostridia</taxon>
        <taxon>Lachnospirales</taxon>
        <taxon>Lachnospiraceae</taxon>
        <taxon>Anaerostipes</taxon>
    </lineage>
</organism>
<reference evidence="3 4" key="1">
    <citation type="journal article" date="2016" name="Sci. Rep.">
        <title>Accelerated dysbiosis of gut microbiota during aggravation of DSS-induced colitis by a butyrate-producing bacterium.</title>
        <authorList>
            <person name="Zhang Q."/>
            <person name="Wu Y."/>
            <person name="Wang J."/>
            <person name="Wu G."/>
            <person name="Long W."/>
            <person name="Xue Z."/>
            <person name="Wang L."/>
            <person name="Zhang X."/>
            <person name="Pang X."/>
            <person name="Zhao Y."/>
            <person name="Zhao L."/>
            <person name="Zhang C."/>
        </authorList>
    </citation>
    <scope>NUCLEOTIDE SEQUENCE [LARGE SCALE GENOMIC DNA]</scope>
    <source>
        <strain evidence="3 4">BPB5</strain>
    </source>
</reference>
<evidence type="ECO:0000259" key="2">
    <source>
        <dbReference type="PROSITE" id="PS50853"/>
    </source>
</evidence>
<sequence length="623" mass="67784">MRKAMWKKGLSVAMAAAMLTGTVTVPAVFNTSAIVKAAEVAEKSMPATPKAIDGMVYATVNMEYADFFYGELNNIAAGNETTPDLSNDKVASYRETGMYDAVTSATNKKSIKYATSYYKTGVANDEDETKGSDGTISNTTLYGIKEVKIAIPKALYDNLYEQKDDSANKNSKIYEYLNNAEYSDEAFNSEYKVLNADGTFSKMITTEGTVEDKDAEPVLTTSTTWGDYQIDIANLGVGDTTATTTNMYGIILTDENGENYGLLHSDNTWLQTQEFAWAVDDVFSVHGQNHVPYQRTDGLKAGNTIKKITYLLKDSADIVINTNIKLKTLIDAKKVKGTADKATYSANGTAVKFNFENLPAEDYKVATVAKGGHHATAIEPKHWTYDANSKTLTLDETCAAGNDYTVTFKSAEFGDLKVAVTVDKADQTIDIAKDTYTVTMGATSFNLGAKANTALKYATSNDKVATVDENGKVTLKGAGTAEITVTAEANDNYNEATKTVKITVNKAPETTTATQPTTTTAKPAATTKVTVNKQTAKVKAGKKKLTVTWKKDKNVSGYQIKIATKKNFKGAKTYTVKSYKTYKKVIKKLKAKKKYFVKVRAYKTVGKSKVYGAYSAVRSCKVK</sequence>
<feature type="signal peptide" evidence="1">
    <location>
        <begin position="1"/>
        <end position="27"/>
    </location>
</feature>
<dbReference type="Proteomes" id="UP000188159">
    <property type="component" value="Chromosome"/>
</dbReference>
<dbReference type="InterPro" id="IPR008964">
    <property type="entry name" value="Invasin/intimin_cell_adhesion"/>
</dbReference>
<dbReference type="InterPro" id="IPR003961">
    <property type="entry name" value="FN3_dom"/>
</dbReference>
<dbReference type="PROSITE" id="PS50853">
    <property type="entry name" value="FN3"/>
    <property type="match status" value="1"/>
</dbReference>